<evidence type="ECO:0000313" key="12">
    <source>
        <dbReference type="Proteomes" id="UP000022082"/>
    </source>
</evidence>
<evidence type="ECO:0000259" key="9">
    <source>
        <dbReference type="Pfam" id="PF16874"/>
    </source>
</evidence>
<feature type="signal peptide" evidence="8">
    <location>
        <begin position="1"/>
        <end position="20"/>
    </location>
</feature>
<dbReference type="PROSITE" id="PS00512">
    <property type="entry name" value="ALPHA_GALACTOSIDASE"/>
    <property type="match status" value="1"/>
</dbReference>
<dbReference type="GO" id="GO:0016052">
    <property type="term" value="P:carbohydrate catabolic process"/>
    <property type="evidence" value="ECO:0007669"/>
    <property type="project" value="InterPro"/>
</dbReference>
<dbReference type="InterPro" id="IPR031704">
    <property type="entry name" value="Glyco_hydro_36_N"/>
</dbReference>
<sequence length="722" mass="82213">MLKRTFILICLVLSFCSLPAQELIQVTTRNTALVFRVVNQSLRQVYYGPRLADTDVLQKQGNNFPAYSTYGMGEQSEVALHAVHADGNTSTLLNFENVKQESPEPGITLTTISLKDPLYPFQVKLFYKAYEESDLIEQWTIYQHTEKKPVTLYQFASAQLSFKSSSYRLTHFAGDWAGECNMSEVELTEGIKVIDSKLGTRATFFAHPMCLLSLNGRMTEDNGEVIGMALAWPANFKLEFEKNNNQELRVLAGMNPYASHYKLKKGDVFQTPSFLYTYSTKGNGQVSRNFHRWARKYGLRHGENSRYTLMNNWEATYFNFNEPKLKSIIEDAAGMGFELFLLDDGWFGQKHPRNNDDAGLGDWVVNKEKLPNGLGWLVKQCTDNDIKFGIWVEPEMVNPQSELFEKHPDWVIQQPGREHILFRRQLVLDLSNPEVQEFVYKSVHDILKDNPQIAFVKWDCNRAVTNPGSTYLPADEQSHIWIEYGRGLLNVFKKVRDSHPDVHFMLCSGGGGRLDYGSLRYFEEYWPSDNTDALQRILIQWGNSQFFPSIAMCCHVSASPNHQTGRTTPLKFRFDVAMQGALGMDLQPSTMNEKEVIFAKEAIKTYESIRNIVFTGDLYRILSPYEGNRTSMMYVLPDKSRAVFYAYQLKSHIGEVSAPMRFKGLIPDKKYNVKELNIYPGSRAATGSANGQSFSGDFLMNQGLPIGLSGDYSSAVIELEQQ</sequence>
<dbReference type="Gene3D" id="3.20.20.70">
    <property type="entry name" value="Aldolase class I"/>
    <property type="match status" value="1"/>
</dbReference>
<dbReference type="PATRIC" id="fig|1339327.3.peg.1161"/>
<dbReference type="SUPFAM" id="SSF51445">
    <property type="entry name" value="(Trans)glycosidases"/>
    <property type="match status" value="1"/>
</dbReference>
<feature type="domain" description="Glycosyl hydrolase family 36 C-terminal" evidence="9">
    <location>
        <begin position="630"/>
        <end position="719"/>
    </location>
</feature>
<keyword evidence="3 5" id="KW-0378">Hydrolase</keyword>
<comment type="caution">
    <text evidence="11">The sequence shown here is derived from an EMBL/GenBank/DDBJ whole genome shotgun (WGS) entry which is preliminary data.</text>
</comment>
<proteinExistence type="inferred from homology"/>
<dbReference type="RefSeq" id="WP_032556130.1">
    <property type="nucleotide sequence ID" value="NZ_JGDJ01000137.1"/>
</dbReference>
<dbReference type="Gene3D" id="2.70.98.60">
    <property type="entry name" value="alpha-galactosidase from lactobacil brevis"/>
    <property type="match status" value="1"/>
</dbReference>
<evidence type="ECO:0000256" key="7">
    <source>
        <dbReference type="PIRSR" id="PIRSR005536-2"/>
    </source>
</evidence>
<feature type="binding site" evidence="7">
    <location>
        <position position="507"/>
    </location>
    <ligand>
        <name>substrate</name>
    </ligand>
</feature>
<dbReference type="GO" id="GO:0004557">
    <property type="term" value="F:alpha-galactosidase activity"/>
    <property type="evidence" value="ECO:0007669"/>
    <property type="project" value="UniProtKB-UniRule"/>
</dbReference>
<accession>A0A015XF71</accession>
<evidence type="ECO:0000256" key="8">
    <source>
        <dbReference type="SAM" id="SignalP"/>
    </source>
</evidence>
<gene>
    <name evidence="11" type="ORF">M136_0492</name>
</gene>
<dbReference type="EC" id="3.2.1.22" evidence="2 5"/>
<keyword evidence="8" id="KW-0732">Signal</keyword>
<dbReference type="AlphaFoldDB" id="A0A015XF71"/>
<evidence type="ECO:0000259" key="10">
    <source>
        <dbReference type="Pfam" id="PF16875"/>
    </source>
</evidence>
<dbReference type="FunFam" id="3.20.20.70:FF:000118">
    <property type="entry name" value="Alpha-galactosidase"/>
    <property type="match status" value="1"/>
</dbReference>
<feature type="binding site" evidence="7">
    <location>
        <position position="176"/>
    </location>
    <ligand>
        <name>substrate</name>
    </ligand>
</feature>
<evidence type="ECO:0000256" key="6">
    <source>
        <dbReference type="PIRSR" id="PIRSR005536-1"/>
    </source>
</evidence>
<evidence type="ECO:0000313" key="11">
    <source>
        <dbReference type="EMBL" id="EXZ30358.1"/>
    </source>
</evidence>
<dbReference type="InterPro" id="IPR013785">
    <property type="entry name" value="Aldolase_TIM"/>
</dbReference>
<feature type="binding site" evidence="7">
    <location>
        <position position="423"/>
    </location>
    <ligand>
        <name>substrate</name>
    </ligand>
</feature>
<dbReference type="InterPro" id="IPR017853">
    <property type="entry name" value="GH"/>
</dbReference>
<dbReference type="PIRSF" id="PIRSF005536">
    <property type="entry name" value="Agal"/>
    <property type="match status" value="1"/>
</dbReference>
<organism evidence="11 12">
    <name type="scientific">Bacteroides fragilis str. S36L11</name>
    <dbReference type="NCBI Taxonomy" id="1339327"/>
    <lineage>
        <taxon>Bacteria</taxon>
        <taxon>Pseudomonadati</taxon>
        <taxon>Bacteroidota</taxon>
        <taxon>Bacteroidia</taxon>
        <taxon>Bacteroidales</taxon>
        <taxon>Bacteroidaceae</taxon>
        <taxon>Bacteroides</taxon>
    </lineage>
</organism>
<dbReference type="PRINTS" id="PR00743">
    <property type="entry name" value="GLHYDRLASE36"/>
</dbReference>
<feature type="chain" id="PRO_5001481923" description="Alpha-galactosidase" evidence="8">
    <location>
        <begin position="21"/>
        <end position="722"/>
    </location>
</feature>
<keyword evidence="4 5" id="KW-0326">Glycosidase</keyword>
<dbReference type="InterPro" id="IPR031705">
    <property type="entry name" value="Glyco_hydro_36_C"/>
</dbReference>
<dbReference type="InterPro" id="IPR002252">
    <property type="entry name" value="Glyco_hydro_36"/>
</dbReference>
<feature type="binding site" evidence="7">
    <location>
        <position position="529"/>
    </location>
    <ligand>
        <name>substrate</name>
    </ligand>
</feature>
<comment type="catalytic activity">
    <reaction evidence="1 5">
        <text>Hydrolysis of terminal, non-reducing alpha-D-galactose residues in alpha-D-galactosides, including galactose oligosaccharides, galactomannans and galactolipids.</text>
        <dbReference type="EC" id="3.2.1.22"/>
    </reaction>
</comment>
<dbReference type="InterPro" id="IPR013780">
    <property type="entry name" value="Glyco_hydro_b"/>
</dbReference>
<dbReference type="Pfam" id="PF16874">
    <property type="entry name" value="Glyco_hydro_36C"/>
    <property type="match status" value="1"/>
</dbReference>
<feature type="binding site" evidence="7">
    <location>
        <begin position="457"/>
        <end position="461"/>
    </location>
    <ligand>
        <name>substrate</name>
    </ligand>
</feature>
<dbReference type="PANTHER" id="PTHR43053">
    <property type="entry name" value="GLYCOSIDASE FAMILY 31"/>
    <property type="match status" value="1"/>
</dbReference>
<dbReference type="CDD" id="cd14791">
    <property type="entry name" value="GH36"/>
    <property type="match status" value="1"/>
</dbReference>
<feature type="domain" description="Glycosyl hydrolase family 36 N-terminal" evidence="10">
    <location>
        <begin position="41"/>
        <end position="264"/>
    </location>
</feature>
<dbReference type="InterPro" id="IPR038417">
    <property type="entry name" value="Alpga-gal_N_sf"/>
</dbReference>
<evidence type="ECO:0000256" key="1">
    <source>
        <dbReference type="ARBA" id="ARBA00001255"/>
    </source>
</evidence>
<dbReference type="InterPro" id="IPR000111">
    <property type="entry name" value="Glyco_hydro_27/36_CS"/>
</dbReference>
<dbReference type="Pfam" id="PF02065">
    <property type="entry name" value="Melibiase"/>
    <property type="match status" value="1"/>
</dbReference>
<dbReference type="Pfam" id="PF16875">
    <property type="entry name" value="Glyco_hydro_36N"/>
    <property type="match status" value="1"/>
</dbReference>
<name>A0A015XF71_BACFG</name>
<dbReference type="Proteomes" id="UP000022082">
    <property type="component" value="Unassembled WGS sequence"/>
</dbReference>
<dbReference type="InterPro" id="IPR050985">
    <property type="entry name" value="Alpha-glycosidase_related"/>
</dbReference>
<evidence type="ECO:0000256" key="2">
    <source>
        <dbReference type="ARBA" id="ARBA00012755"/>
    </source>
</evidence>
<evidence type="ECO:0000256" key="5">
    <source>
        <dbReference type="PIRNR" id="PIRNR005536"/>
    </source>
</evidence>
<feature type="binding site" evidence="7">
    <location>
        <begin position="343"/>
        <end position="344"/>
    </location>
    <ligand>
        <name>substrate</name>
    </ligand>
</feature>
<feature type="active site" description="Proton donor" evidence="6">
    <location>
        <position position="529"/>
    </location>
</feature>
<feature type="active site" description="Nucleophile" evidence="6">
    <location>
        <position position="459"/>
    </location>
</feature>
<comment type="similarity">
    <text evidence="5">Belongs to the glycosyl hydrolase.</text>
</comment>
<evidence type="ECO:0000256" key="3">
    <source>
        <dbReference type="ARBA" id="ARBA00022801"/>
    </source>
</evidence>
<dbReference type="PANTHER" id="PTHR43053:SF3">
    <property type="entry name" value="ALPHA-GALACTOSIDASE C-RELATED"/>
    <property type="match status" value="1"/>
</dbReference>
<dbReference type="EMBL" id="JGDJ01000137">
    <property type="protein sequence ID" value="EXZ30358.1"/>
    <property type="molecule type" value="Genomic_DNA"/>
</dbReference>
<evidence type="ECO:0000256" key="4">
    <source>
        <dbReference type="ARBA" id="ARBA00023295"/>
    </source>
</evidence>
<dbReference type="Gene3D" id="2.60.40.1180">
    <property type="entry name" value="Golgi alpha-mannosidase II"/>
    <property type="match status" value="1"/>
</dbReference>
<reference evidence="11 12" key="1">
    <citation type="submission" date="2014-02" db="EMBL/GenBank/DDBJ databases">
        <authorList>
            <person name="Sears C."/>
            <person name="Carroll K."/>
            <person name="Sack B.R."/>
            <person name="Qadri F."/>
            <person name="Myers L.L."/>
            <person name="Chung G.-T."/>
            <person name="Escheverria P."/>
            <person name="Fraser C.M."/>
            <person name="Sadzewicz L."/>
            <person name="Shefchek K.A."/>
            <person name="Tallon L."/>
            <person name="Das S.P."/>
            <person name="Daugherty S."/>
            <person name="Mongodin E.F."/>
        </authorList>
    </citation>
    <scope>NUCLEOTIDE SEQUENCE [LARGE SCALE GENOMIC DNA]</scope>
    <source>
        <strain evidence="11 12">S36L11</strain>
    </source>
</reference>
<protein>
    <recommendedName>
        <fullName evidence="2 5">Alpha-galactosidase</fullName>
        <ecNumber evidence="2 5">3.2.1.22</ecNumber>
    </recommendedName>
</protein>